<accession>A0AAE0YMB9</accession>
<evidence type="ECO:0000313" key="1">
    <source>
        <dbReference type="EMBL" id="KAK3751099.1"/>
    </source>
</evidence>
<dbReference type="Proteomes" id="UP001283361">
    <property type="component" value="Unassembled WGS sequence"/>
</dbReference>
<reference evidence="1" key="1">
    <citation type="journal article" date="2023" name="G3 (Bethesda)">
        <title>A reference genome for the long-term kleptoplast-retaining sea slug Elysia crispata morphotype clarki.</title>
        <authorList>
            <person name="Eastman K.E."/>
            <person name="Pendleton A.L."/>
            <person name="Shaikh M.A."/>
            <person name="Suttiyut T."/>
            <person name="Ogas R."/>
            <person name="Tomko P."/>
            <person name="Gavelis G."/>
            <person name="Widhalm J.R."/>
            <person name="Wisecaver J.H."/>
        </authorList>
    </citation>
    <scope>NUCLEOTIDE SEQUENCE</scope>
    <source>
        <strain evidence="1">ECLA1</strain>
    </source>
</reference>
<evidence type="ECO:0000313" key="2">
    <source>
        <dbReference type="Proteomes" id="UP001283361"/>
    </source>
</evidence>
<dbReference type="EMBL" id="JAWDGP010005839">
    <property type="protein sequence ID" value="KAK3751099.1"/>
    <property type="molecule type" value="Genomic_DNA"/>
</dbReference>
<organism evidence="1 2">
    <name type="scientific">Elysia crispata</name>
    <name type="common">lettuce slug</name>
    <dbReference type="NCBI Taxonomy" id="231223"/>
    <lineage>
        <taxon>Eukaryota</taxon>
        <taxon>Metazoa</taxon>
        <taxon>Spiralia</taxon>
        <taxon>Lophotrochozoa</taxon>
        <taxon>Mollusca</taxon>
        <taxon>Gastropoda</taxon>
        <taxon>Heterobranchia</taxon>
        <taxon>Euthyneura</taxon>
        <taxon>Panpulmonata</taxon>
        <taxon>Sacoglossa</taxon>
        <taxon>Placobranchoidea</taxon>
        <taxon>Plakobranchidae</taxon>
        <taxon>Elysia</taxon>
    </lineage>
</organism>
<dbReference type="AlphaFoldDB" id="A0AAE0YMB9"/>
<proteinExistence type="predicted"/>
<comment type="caution">
    <text evidence="1">The sequence shown here is derived from an EMBL/GenBank/DDBJ whole genome shotgun (WGS) entry which is preliminary data.</text>
</comment>
<protein>
    <submittedName>
        <fullName evidence="1">Uncharacterized protein</fullName>
    </submittedName>
</protein>
<name>A0AAE0YMB9_9GAST</name>
<sequence>MKNNTHWPTLFDGRILISSREITQYRFFFKGILDRSFFFATSTTKNSQKLVDYYLLLPSERNPACTGLKLQPEIASSLFDLGVRHWHHRDLRSAPRIKMKDASNIGQQQQQQPGVQADVNPHSIPQLQLATRYHPWCFQRRLVVAGQSSFFRTRRFSSALP</sequence>
<gene>
    <name evidence="1" type="ORF">RRG08_019306</name>
</gene>
<keyword evidence="2" id="KW-1185">Reference proteome</keyword>